<dbReference type="Pfam" id="PF07714">
    <property type="entry name" value="PK_Tyr_Ser-Thr"/>
    <property type="match status" value="1"/>
</dbReference>
<dbReference type="EnsemblPlants" id="KQK98917">
    <property type="protein sequence ID" value="KQK98917"/>
    <property type="gene ID" value="SETIT_009259mg"/>
</dbReference>
<proteinExistence type="predicted"/>
<comment type="subcellular location">
    <subcellularLocation>
        <location evidence="1">Cell membrane</location>
        <topology evidence="1">Single-pass membrane protein</topology>
    </subcellularLocation>
</comment>
<keyword evidence="12 15" id="KW-0472">Membrane</keyword>
<organism evidence="18 19">
    <name type="scientific">Setaria italica</name>
    <name type="common">Foxtail millet</name>
    <name type="synonym">Panicum italicum</name>
    <dbReference type="NCBI Taxonomy" id="4555"/>
    <lineage>
        <taxon>Eukaryota</taxon>
        <taxon>Viridiplantae</taxon>
        <taxon>Streptophyta</taxon>
        <taxon>Embryophyta</taxon>
        <taxon>Tracheophyta</taxon>
        <taxon>Spermatophyta</taxon>
        <taxon>Magnoliopsida</taxon>
        <taxon>Liliopsida</taxon>
        <taxon>Poales</taxon>
        <taxon>Poaceae</taxon>
        <taxon>PACMAD clade</taxon>
        <taxon>Panicoideae</taxon>
        <taxon>Panicodae</taxon>
        <taxon>Paniceae</taxon>
        <taxon>Cenchrinae</taxon>
        <taxon>Setaria</taxon>
    </lineage>
</organism>
<dbReference type="HOGENOM" id="CLU_000288_114_2_1"/>
<evidence type="ECO:0000256" key="9">
    <source>
        <dbReference type="ARBA" id="ARBA00022741"/>
    </source>
</evidence>
<dbReference type="PANTHER" id="PTHR48006:SF65">
    <property type="entry name" value="PROTEIN KINASE DOMAIN-CONTAINING PROTEIN"/>
    <property type="match status" value="1"/>
</dbReference>
<dbReference type="Pfam" id="PF00560">
    <property type="entry name" value="LRR_1"/>
    <property type="match status" value="1"/>
</dbReference>
<dbReference type="PROSITE" id="PS00107">
    <property type="entry name" value="PROTEIN_KINASE_ATP"/>
    <property type="match status" value="1"/>
</dbReference>
<dbReference type="ExpressionAtlas" id="K3Y5H8">
    <property type="expression patterns" value="baseline"/>
</dbReference>
<evidence type="ECO:0000256" key="13">
    <source>
        <dbReference type="ARBA" id="ARBA00023180"/>
    </source>
</evidence>
<evidence type="ECO:0000256" key="14">
    <source>
        <dbReference type="PROSITE-ProRule" id="PRU10141"/>
    </source>
</evidence>
<sequence length="739" mass="80329">MKPRLSGGGFLLVLLLLNSWRAVAQAPPPPQTDPVEAAAVNAILSKLGLSAPASWNISGNPCSGAATDDTQLDDNPAFNPAIKCDCSDRNNTLCHVTRFKINMLDAVGPIPEELRNLTHLRKLDLRRNYLTGPLPAFIGELTALESMTVGINALSGPIPKELGNLVNLVSLALGSNNFNGTLPDELGKLTKLRQIYIDSNDFSGPLPSTLSQLKNLSILWASDNNFTGQIPDYLGSLTNLTDLKLQGNSFQGPIPKSLSNLVKLSKLVLRNSKISDTLASVDFSKFGNLSLLDLSFNNITGPIPQSILNLPSLSYLDFSYNYLSGNFPSWATKKNLQLNLVANDFVIDSSNNSVLPWGLDCLQHNIPCFLGSPQSASFAVDCGGSTTISGSDNSMYQADNATLGAASYYVAGAPTWGVSSVGLFTNAPNGTYIIYSSRQFDNTLDSSLFQTARMSPSSLRYYGIGLENGNYTVTLQFAEVDFPDIESWRSRGRRVFDIYIQGDRKEQNFDIRMAAGGKSFTVVKKKYVVPVTKNFLEIHLFWAGKGTCCIPYKGYYGPAISALSATPNFVPTVRSSADRKSSSKTGVIVGVVVSVSVFALITLAGIFLWCQKRRKLLLELEELYTIVGRPNVFSYSELRSATENFCSSNLLGKGGYGSVYKGKLSDGRVVAVKQLSQSSNQGKKQFAAEIDTISRVQHRNLVSLYGCCLESNTPLLVYEYLENGSLDHALFGMNFPDLT</sequence>
<protein>
    <recommendedName>
        <fullName evidence="2">non-specific serine/threonine protein kinase</fullName>
        <ecNumber evidence="2">2.7.11.1</ecNumber>
    </recommendedName>
</protein>
<evidence type="ECO:0000256" key="16">
    <source>
        <dbReference type="SAM" id="SignalP"/>
    </source>
</evidence>
<keyword evidence="19" id="KW-1185">Reference proteome</keyword>
<keyword evidence="13" id="KW-0325">Glycoprotein</keyword>
<keyword evidence="5" id="KW-0808">Transferase</keyword>
<dbReference type="FunFam" id="3.80.10.10:FF:001380">
    <property type="entry name" value="Os05g0256100 protein"/>
    <property type="match status" value="1"/>
</dbReference>
<dbReference type="InterPro" id="IPR000719">
    <property type="entry name" value="Prot_kinase_dom"/>
</dbReference>
<dbReference type="SUPFAM" id="SSF52058">
    <property type="entry name" value="L domain-like"/>
    <property type="match status" value="1"/>
</dbReference>
<dbReference type="FunFam" id="2.60.120.430:FF:000002">
    <property type="entry name" value="Leucine-rich repeat receptor-like protein kinase"/>
    <property type="match status" value="1"/>
</dbReference>
<feature type="transmembrane region" description="Helical" evidence="15">
    <location>
        <begin position="587"/>
        <end position="610"/>
    </location>
</feature>
<keyword evidence="4" id="KW-0433">Leucine-rich repeat</keyword>
<reference evidence="19" key="1">
    <citation type="journal article" date="2012" name="Nat. Biotechnol.">
        <title>Reference genome sequence of the model plant Setaria.</title>
        <authorList>
            <person name="Bennetzen J.L."/>
            <person name="Schmutz J."/>
            <person name="Wang H."/>
            <person name="Percifield R."/>
            <person name="Hawkins J."/>
            <person name="Pontaroli A.C."/>
            <person name="Estep M."/>
            <person name="Feng L."/>
            <person name="Vaughn J.N."/>
            <person name="Grimwood J."/>
            <person name="Jenkins J."/>
            <person name="Barry K."/>
            <person name="Lindquist E."/>
            <person name="Hellsten U."/>
            <person name="Deshpande S."/>
            <person name="Wang X."/>
            <person name="Wu X."/>
            <person name="Mitros T."/>
            <person name="Triplett J."/>
            <person name="Yang X."/>
            <person name="Ye C.Y."/>
            <person name="Mauro-Herrera M."/>
            <person name="Wang L."/>
            <person name="Li P."/>
            <person name="Sharma M."/>
            <person name="Sharma R."/>
            <person name="Ronald P.C."/>
            <person name="Panaud O."/>
            <person name="Kellogg E.A."/>
            <person name="Brutnell T.P."/>
            <person name="Doust A.N."/>
            <person name="Tuskan G.A."/>
            <person name="Rokhsar D."/>
            <person name="Devos K.M."/>
        </authorList>
    </citation>
    <scope>NUCLEOTIDE SEQUENCE [LARGE SCALE GENOMIC DNA]</scope>
    <source>
        <strain evidence="19">cv. Yugu1</strain>
    </source>
</reference>
<dbReference type="InterPro" id="IPR017441">
    <property type="entry name" value="Protein_kinase_ATP_BS"/>
</dbReference>
<evidence type="ECO:0000256" key="15">
    <source>
        <dbReference type="SAM" id="Phobius"/>
    </source>
</evidence>
<dbReference type="InterPro" id="IPR051824">
    <property type="entry name" value="LRR_Rcpt-Like_S/T_Kinase"/>
</dbReference>
<dbReference type="InterPro" id="IPR021720">
    <property type="entry name" value="Malectin_dom"/>
</dbReference>
<dbReference type="Gene3D" id="2.60.120.430">
    <property type="entry name" value="Galactose-binding lectin"/>
    <property type="match status" value="1"/>
</dbReference>
<dbReference type="InterPro" id="IPR032675">
    <property type="entry name" value="LRR_dom_sf"/>
</dbReference>
<reference evidence="18" key="2">
    <citation type="submission" date="2018-08" db="UniProtKB">
        <authorList>
            <consortium name="EnsemblPlants"/>
        </authorList>
    </citation>
    <scope>IDENTIFICATION</scope>
    <source>
        <strain evidence="18">Yugu1</strain>
    </source>
</reference>
<keyword evidence="8" id="KW-0677">Repeat</keyword>
<dbReference type="AlphaFoldDB" id="K3Y5H8"/>
<name>K3Y5H8_SETIT</name>
<dbReference type="InterPro" id="IPR001611">
    <property type="entry name" value="Leu-rich_rpt"/>
</dbReference>
<evidence type="ECO:0000256" key="7">
    <source>
        <dbReference type="ARBA" id="ARBA00022729"/>
    </source>
</evidence>
<feature type="signal peptide" evidence="16">
    <location>
        <begin position="1"/>
        <end position="26"/>
    </location>
</feature>
<dbReference type="Proteomes" id="UP000004995">
    <property type="component" value="Unassembled WGS sequence"/>
</dbReference>
<keyword evidence="7 16" id="KW-0732">Signal</keyword>
<feature type="chain" id="PRO_5010126445" description="non-specific serine/threonine protein kinase" evidence="16">
    <location>
        <begin position="27"/>
        <end position="739"/>
    </location>
</feature>
<dbReference type="PANTHER" id="PTHR48006">
    <property type="entry name" value="LEUCINE-RICH REPEAT-CONTAINING PROTEIN DDB_G0281931-RELATED"/>
    <property type="match status" value="1"/>
</dbReference>
<evidence type="ECO:0000256" key="5">
    <source>
        <dbReference type="ARBA" id="ARBA00022679"/>
    </source>
</evidence>
<evidence type="ECO:0000256" key="3">
    <source>
        <dbReference type="ARBA" id="ARBA00022553"/>
    </source>
</evidence>
<evidence type="ECO:0000256" key="11">
    <source>
        <dbReference type="ARBA" id="ARBA00022989"/>
    </source>
</evidence>
<dbReference type="Gramene" id="KQK98917">
    <property type="protein sequence ID" value="KQK98917"/>
    <property type="gene ID" value="SETIT_009259mg"/>
</dbReference>
<dbReference type="InterPro" id="IPR011009">
    <property type="entry name" value="Kinase-like_dom_sf"/>
</dbReference>
<keyword evidence="3" id="KW-0597">Phosphoprotein</keyword>
<feature type="binding site" evidence="14">
    <location>
        <position position="673"/>
    </location>
    <ligand>
        <name>ATP</name>
        <dbReference type="ChEBI" id="CHEBI:30616"/>
    </ligand>
</feature>
<evidence type="ECO:0000256" key="4">
    <source>
        <dbReference type="ARBA" id="ARBA00022614"/>
    </source>
</evidence>
<keyword evidence="11 15" id="KW-1133">Transmembrane helix</keyword>
<dbReference type="Pfam" id="PF11721">
    <property type="entry name" value="Malectin"/>
    <property type="match status" value="1"/>
</dbReference>
<dbReference type="EC" id="2.7.11.1" evidence="2"/>
<evidence type="ECO:0000256" key="8">
    <source>
        <dbReference type="ARBA" id="ARBA00022737"/>
    </source>
</evidence>
<evidence type="ECO:0000256" key="1">
    <source>
        <dbReference type="ARBA" id="ARBA00004162"/>
    </source>
</evidence>
<dbReference type="InterPro" id="IPR001245">
    <property type="entry name" value="Ser-Thr/Tyr_kinase_cat_dom"/>
</dbReference>
<evidence type="ECO:0000313" key="18">
    <source>
        <dbReference type="EnsemblPlants" id="KQK98917"/>
    </source>
</evidence>
<evidence type="ECO:0000256" key="10">
    <source>
        <dbReference type="ARBA" id="ARBA00022840"/>
    </source>
</evidence>
<evidence type="ECO:0000259" key="17">
    <source>
        <dbReference type="PROSITE" id="PS50011"/>
    </source>
</evidence>
<evidence type="ECO:0000256" key="12">
    <source>
        <dbReference type="ARBA" id="ARBA00023136"/>
    </source>
</evidence>
<dbReference type="Gene3D" id="3.80.10.10">
    <property type="entry name" value="Ribonuclease Inhibitor"/>
    <property type="match status" value="1"/>
</dbReference>
<dbReference type="SUPFAM" id="SSF56112">
    <property type="entry name" value="Protein kinase-like (PK-like)"/>
    <property type="match status" value="1"/>
</dbReference>
<keyword evidence="10 14" id="KW-0067">ATP-binding</keyword>
<accession>K3Y5H8</accession>
<dbReference type="GO" id="GO:0004674">
    <property type="term" value="F:protein serine/threonine kinase activity"/>
    <property type="evidence" value="ECO:0007669"/>
    <property type="project" value="UniProtKB-EC"/>
</dbReference>
<keyword evidence="9 14" id="KW-0547">Nucleotide-binding</keyword>
<dbReference type="GO" id="GO:0005886">
    <property type="term" value="C:plasma membrane"/>
    <property type="evidence" value="ECO:0007669"/>
    <property type="project" value="UniProtKB-SubCell"/>
</dbReference>
<dbReference type="Pfam" id="PF23598">
    <property type="entry name" value="LRR_14"/>
    <property type="match status" value="1"/>
</dbReference>
<evidence type="ECO:0000313" key="19">
    <source>
        <dbReference type="Proteomes" id="UP000004995"/>
    </source>
</evidence>
<evidence type="ECO:0000256" key="2">
    <source>
        <dbReference type="ARBA" id="ARBA00012513"/>
    </source>
</evidence>
<dbReference type="GO" id="GO:0005524">
    <property type="term" value="F:ATP binding"/>
    <property type="evidence" value="ECO:0007669"/>
    <property type="project" value="UniProtKB-UniRule"/>
</dbReference>
<dbReference type="InterPro" id="IPR055414">
    <property type="entry name" value="LRR_R13L4/SHOC2-like"/>
</dbReference>
<keyword evidence="6 15" id="KW-0812">Transmembrane</keyword>
<dbReference type="Gene3D" id="3.30.200.20">
    <property type="entry name" value="Phosphorylase Kinase, domain 1"/>
    <property type="match status" value="1"/>
</dbReference>
<dbReference type="EMBL" id="AGNK02004508">
    <property type="status" value="NOT_ANNOTATED_CDS"/>
    <property type="molecule type" value="Genomic_DNA"/>
</dbReference>
<evidence type="ECO:0000256" key="6">
    <source>
        <dbReference type="ARBA" id="ARBA00022692"/>
    </source>
</evidence>
<dbReference type="PROSITE" id="PS50011">
    <property type="entry name" value="PROTEIN_KINASE_DOM"/>
    <property type="match status" value="1"/>
</dbReference>
<dbReference type="FunFam" id="3.30.200.20:FF:000140">
    <property type="entry name" value="Leucine-rich repeat receptor-like protein kinase"/>
    <property type="match status" value="1"/>
</dbReference>
<feature type="domain" description="Protein kinase" evidence="17">
    <location>
        <begin position="645"/>
        <end position="739"/>
    </location>
</feature>